<evidence type="ECO:0000313" key="1">
    <source>
        <dbReference type="EMBL" id="CAG9327252.1"/>
    </source>
</evidence>
<gene>
    <name evidence="1" type="ORF">BSTOLATCC_MIC43292</name>
</gene>
<name>A0AAU9JGT8_9CILI</name>
<comment type="caution">
    <text evidence="1">The sequence shown here is derived from an EMBL/GenBank/DDBJ whole genome shotgun (WGS) entry which is preliminary data.</text>
</comment>
<dbReference type="AlphaFoldDB" id="A0AAU9JGT8"/>
<proteinExistence type="predicted"/>
<protein>
    <submittedName>
        <fullName evidence="1">Uncharacterized protein</fullName>
    </submittedName>
</protein>
<evidence type="ECO:0000313" key="2">
    <source>
        <dbReference type="Proteomes" id="UP001162131"/>
    </source>
</evidence>
<dbReference type="EMBL" id="CAJZBQ010000043">
    <property type="protein sequence ID" value="CAG9327252.1"/>
    <property type="molecule type" value="Genomic_DNA"/>
</dbReference>
<accession>A0AAU9JGT8</accession>
<organism evidence="1 2">
    <name type="scientific">Blepharisma stoltei</name>
    <dbReference type="NCBI Taxonomy" id="1481888"/>
    <lineage>
        <taxon>Eukaryota</taxon>
        <taxon>Sar</taxon>
        <taxon>Alveolata</taxon>
        <taxon>Ciliophora</taxon>
        <taxon>Postciliodesmatophora</taxon>
        <taxon>Heterotrichea</taxon>
        <taxon>Heterotrichida</taxon>
        <taxon>Blepharismidae</taxon>
        <taxon>Blepharisma</taxon>
    </lineage>
</organism>
<dbReference type="Proteomes" id="UP001162131">
    <property type="component" value="Unassembled WGS sequence"/>
</dbReference>
<keyword evidence="2" id="KW-1185">Reference proteome</keyword>
<reference evidence="1" key="1">
    <citation type="submission" date="2021-09" db="EMBL/GenBank/DDBJ databases">
        <authorList>
            <consortium name="AG Swart"/>
            <person name="Singh M."/>
            <person name="Singh A."/>
            <person name="Seah K."/>
            <person name="Emmerich C."/>
        </authorList>
    </citation>
    <scope>NUCLEOTIDE SEQUENCE</scope>
    <source>
        <strain evidence="1">ATCC30299</strain>
    </source>
</reference>
<sequence length="177" mass="20444">MEDPIINHNQLTTVPTFEQNLSNTINSEAHPCPTEHNHKFSKNSAKYVIESKKNSPRIFENRNIKSHKGNAVVPYINSENKNLIEKPDEEHKLVYAETFRERSSDKLETIITHSKTTRNHHEEARPRTVRISKCGKCKKLSYIENDICCHCKTVCNKSSYLKSFARASAYCCCWLCT</sequence>